<keyword evidence="9" id="KW-1185">Reference proteome</keyword>
<evidence type="ECO:0000313" key="8">
    <source>
        <dbReference type="EMBL" id="BBG30828.1"/>
    </source>
</evidence>
<feature type="transmembrane region" description="Helical" evidence="6">
    <location>
        <begin position="80"/>
        <end position="101"/>
    </location>
</feature>
<reference evidence="8 9" key="1">
    <citation type="submission" date="2018-09" db="EMBL/GenBank/DDBJ databases">
        <title>Zymobacter palmae IAM14233 (=T109) whole genome analysis.</title>
        <authorList>
            <person name="Yanase H."/>
        </authorList>
    </citation>
    <scope>NUCLEOTIDE SEQUENCE [LARGE SCALE GENOMIC DNA]</scope>
    <source>
        <strain evidence="8 9">IAM14233</strain>
    </source>
</reference>
<keyword evidence="3 6" id="KW-0812">Transmembrane</keyword>
<dbReference type="InterPro" id="IPR050291">
    <property type="entry name" value="CDF_Transporter"/>
</dbReference>
<feature type="domain" description="Cation efflux protein transmembrane" evidence="7">
    <location>
        <begin position="15"/>
        <end position="213"/>
    </location>
</feature>
<dbReference type="InterPro" id="IPR027469">
    <property type="entry name" value="Cation_efflux_TMD_sf"/>
</dbReference>
<feature type="transmembrane region" description="Helical" evidence="6">
    <location>
        <begin position="153"/>
        <end position="172"/>
    </location>
</feature>
<proteinExistence type="predicted"/>
<dbReference type="GO" id="GO:0015086">
    <property type="term" value="F:cadmium ion transmembrane transporter activity"/>
    <property type="evidence" value="ECO:0007669"/>
    <property type="project" value="TreeGrafter"/>
</dbReference>
<protein>
    <submittedName>
        <fullName evidence="8">Predicted Co/Zn/Cd cation transporters</fullName>
    </submittedName>
</protein>
<evidence type="ECO:0000256" key="5">
    <source>
        <dbReference type="ARBA" id="ARBA00023136"/>
    </source>
</evidence>
<dbReference type="GO" id="GO:0006882">
    <property type="term" value="P:intracellular zinc ion homeostasis"/>
    <property type="evidence" value="ECO:0007669"/>
    <property type="project" value="TreeGrafter"/>
</dbReference>
<evidence type="ECO:0000256" key="2">
    <source>
        <dbReference type="ARBA" id="ARBA00022448"/>
    </source>
</evidence>
<gene>
    <name evidence="8" type="ORF">ZBT109_2084</name>
</gene>
<dbReference type="SUPFAM" id="SSF161111">
    <property type="entry name" value="Cation efflux protein transmembrane domain-like"/>
    <property type="match status" value="1"/>
</dbReference>
<keyword evidence="2" id="KW-0813">Transport</keyword>
<sequence length="303" mass="33675">MNPQNPIELRLLKQSTIVMALVALIDTVFGIAAASQSILFDGLFSAVAAAIKMLMFITARLIPREGSPRFQYGYWHLEPIALLVESGFLLVLAIYAMTSGIVGVMSGGHTIDFGIAAVYAAVCALVELSYFFYLRHWGQRIGSLMVRYDTASWLMDAILSLGLLISFVGAWALSNTRLGWITPYLDPIILMAAALFLIPGCFKMLKPALRDILEIVPRERDEQVQAAMSAFVAEHGLSGYTSYIQKSGRALFIEINVLVPLDYPIDTIDTFDQLRYEIADRLGEDTPGRWLTITFTGDRYWAD</sequence>
<accession>A0A348HGS6</accession>
<dbReference type="STRING" id="1123510.GCA_000620025_00807"/>
<dbReference type="OrthoDB" id="2388015at2"/>
<feature type="transmembrane region" description="Helical" evidence="6">
    <location>
        <begin position="12"/>
        <end position="32"/>
    </location>
</feature>
<keyword evidence="4 6" id="KW-1133">Transmembrane helix</keyword>
<feature type="transmembrane region" description="Helical" evidence="6">
    <location>
        <begin position="184"/>
        <end position="202"/>
    </location>
</feature>
<dbReference type="Gene3D" id="1.20.1510.10">
    <property type="entry name" value="Cation efflux protein transmembrane domain"/>
    <property type="match status" value="1"/>
</dbReference>
<organism evidence="8 9">
    <name type="scientific">Zymobacter palmae</name>
    <dbReference type="NCBI Taxonomy" id="33074"/>
    <lineage>
        <taxon>Bacteria</taxon>
        <taxon>Pseudomonadati</taxon>
        <taxon>Pseudomonadota</taxon>
        <taxon>Gammaproteobacteria</taxon>
        <taxon>Oceanospirillales</taxon>
        <taxon>Halomonadaceae</taxon>
        <taxon>Zymobacter group</taxon>
        <taxon>Zymobacter</taxon>
    </lineage>
</organism>
<dbReference type="InterPro" id="IPR058533">
    <property type="entry name" value="Cation_efflux_TM"/>
</dbReference>
<dbReference type="GO" id="GO:0015093">
    <property type="term" value="F:ferrous iron transmembrane transporter activity"/>
    <property type="evidence" value="ECO:0007669"/>
    <property type="project" value="TreeGrafter"/>
</dbReference>
<dbReference type="GO" id="GO:0015341">
    <property type="term" value="F:zinc efflux antiporter activity"/>
    <property type="evidence" value="ECO:0007669"/>
    <property type="project" value="TreeGrafter"/>
</dbReference>
<dbReference type="GO" id="GO:0005886">
    <property type="term" value="C:plasma membrane"/>
    <property type="evidence" value="ECO:0007669"/>
    <property type="project" value="TreeGrafter"/>
</dbReference>
<dbReference type="PANTHER" id="PTHR43840">
    <property type="entry name" value="MITOCHONDRIAL METAL TRANSPORTER 1-RELATED"/>
    <property type="match status" value="1"/>
</dbReference>
<evidence type="ECO:0000256" key="1">
    <source>
        <dbReference type="ARBA" id="ARBA00004141"/>
    </source>
</evidence>
<evidence type="ECO:0000259" key="7">
    <source>
        <dbReference type="Pfam" id="PF01545"/>
    </source>
</evidence>
<keyword evidence="5 6" id="KW-0472">Membrane</keyword>
<feature type="transmembrane region" description="Helical" evidence="6">
    <location>
        <begin position="38"/>
        <end position="59"/>
    </location>
</feature>
<feature type="transmembrane region" description="Helical" evidence="6">
    <location>
        <begin position="113"/>
        <end position="133"/>
    </location>
</feature>
<dbReference type="AlphaFoldDB" id="A0A348HGS6"/>
<dbReference type="Proteomes" id="UP000267342">
    <property type="component" value="Chromosome"/>
</dbReference>
<dbReference type="EMBL" id="AP018933">
    <property type="protein sequence ID" value="BBG30828.1"/>
    <property type="molecule type" value="Genomic_DNA"/>
</dbReference>
<evidence type="ECO:0000256" key="3">
    <source>
        <dbReference type="ARBA" id="ARBA00022692"/>
    </source>
</evidence>
<evidence type="ECO:0000256" key="6">
    <source>
        <dbReference type="SAM" id="Phobius"/>
    </source>
</evidence>
<dbReference type="PANTHER" id="PTHR43840:SF15">
    <property type="entry name" value="MITOCHONDRIAL METAL TRANSPORTER 1-RELATED"/>
    <property type="match status" value="1"/>
</dbReference>
<name>A0A348HGS6_9GAMM</name>
<dbReference type="Pfam" id="PF01545">
    <property type="entry name" value="Cation_efflux"/>
    <property type="match status" value="1"/>
</dbReference>
<evidence type="ECO:0000256" key="4">
    <source>
        <dbReference type="ARBA" id="ARBA00022989"/>
    </source>
</evidence>
<evidence type="ECO:0000313" key="9">
    <source>
        <dbReference type="Proteomes" id="UP000267342"/>
    </source>
</evidence>
<comment type="subcellular location">
    <subcellularLocation>
        <location evidence="1">Membrane</location>
        <topology evidence="1">Multi-pass membrane protein</topology>
    </subcellularLocation>
</comment>
<dbReference type="KEGG" id="zpl:ZBT109_2084"/>
<dbReference type="RefSeq" id="WP_027705923.1">
    <property type="nucleotide sequence ID" value="NZ_AP018933.1"/>
</dbReference>